<accession>A0ABW4VX92</accession>
<comment type="pathway">
    <text evidence="2 14">Cofactor biosynthesis; FMN biosynthesis; FMN from riboflavin (ATP route): step 1/1.</text>
</comment>
<sequence length="315" mass="35988">MRTIELTYPHSLLKGELPDTVAATGFFDGIHKGHQRVINTAIQHANNNDMESAVISFHPHPSVVLKKDNKHVKYITPMKEKIKVLSQMGVDRLYIITFNKELSALSPQEFIDHFIIGLNMKHVVAGFDFSYGHKGQGNMNSIEEHARGLFTHTTIDKVLDEGEKISSTRIRNLLQDGNVEKVHHLLDRPLTITGKVIEGEKRGRELGYPTANIQIDPDALLPKPGIYAVKIVYHNSIYEGMASLGINPTFTEDRLDLSFEVNIFDFQNDLYGEELTVQWYTFIREEEKFDSVKGLIDQIKEDERVIRNYFHVTDK</sequence>
<keyword evidence="6 14" id="KW-0548">Nucleotidyltransferase</keyword>
<keyword evidence="7 14" id="KW-0547">Nucleotide-binding</keyword>
<dbReference type="InterPro" id="IPR015865">
    <property type="entry name" value="Riboflavin_kinase_bac/euk"/>
</dbReference>
<dbReference type="InterPro" id="IPR002606">
    <property type="entry name" value="Riboflavin_kinase_bac"/>
</dbReference>
<feature type="domain" description="Riboflavin kinase" evidence="15">
    <location>
        <begin position="185"/>
        <end position="311"/>
    </location>
</feature>
<dbReference type="Pfam" id="PF01687">
    <property type="entry name" value="Flavokinase"/>
    <property type="match status" value="1"/>
</dbReference>
<dbReference type="NCBIfam" id="NF004162">
    <property type="entry name" value="PRK05627.1-5"/>
    <property type="match status" value="1"/>
</dbReference>
<evidence type="ECO:0000256" key="4">
    <source>
        <dbReference type="ARBA" id="ARBA00022643"/>
    </source>
</evidence>
<evidence type="ECO:0000256" key="8">
    <source>
        <dbReference type="ARBA" id="ARBA00022777"/>
    </source>
</evidence>
<dbReference type="EMBL" id="JBHUHQ010000013">
    <property type="protein sequence ID" value="MFD2044148.1"/>
    <property type="molecule type" value="Genomic_DNA"/>
</dbReference>
<evidence type="ECO:0000259" key="15">
    <source>
        <dbReference type="SMART" id="SM00904"/>
    </source>
</evidence>
<dbReference type="EC" id="2.7.7.2" evidence="14"/>
<keyword evidence="11" id="KW-0511">Multifunctional enzyme</keyword>
<evidence type="ECO:0000256" key="12">
    <source>
        <dbReference type="ARBA" id="ARBA00047880"/>
    </source>
</evidence>
<evidence type="ECO:0000256" key="2">
    <source>
        <dbReference type="ARBA" id="ARBA00005201"/>
    </source>
</evidence>
<dbReference type="CDD" id="cd02064">
    <property type="entry name" value="FAD_synthetase_N"/>
    <property type="match status" value="1"/>
</dbReference>
<evidence type="ECO:0000256" key="5">
    <source>
        <dbReference type="ARBA" id="ARBA00022679"/>
    </source>
</evidence>
<evidence type="ECO:0000256" key="10">
    <source>
        <dbReference type="ARBA" id="ARBA00022840"/>
    </source>
</evidence>
<evidence type="ECO:0000256" key="1">
    <source>
        <dbReference type="ARBA" id="ARBA00004726"/>
    </source>
</evidence>
<dbReference type="SUPFAM" id="SSF82114">
    <property type="entry name" value="Riboflavin kinase-like"/>
    <property type="match status" value="1"/>
</dbReference>
<dbReference type="Gene3D" id="3.40.50.620">
    <property type="entry name" value="HUPs"/>
    <property type="match status" value="1"/>
</dbReference>
<evidence type="ECO:0000256" key="13">
    <source>
        <dbReference type="ARBA" id="ARBA00049494"/>
    </source>
</evidence>
<keyword evidence="4 14" id="KW-0288">FMN</keyword>
<dbReference type="SUPFAM" id="SSF52374">
    <property type="entry name" value="Nucleotidylyl transferase"/>
    <property type="match status" value="1"/>
</dbReference>
<comment type="catalytic activity">
    <reaction evidence="12 14">
        <text>riboflavin + ATP = FMN + ADP + H(+)</text>
        <dbReference type="Rhea" id="RHEA:14357"/>
        <dbReference type="ChEBI" id="CHEBI:15378"/>
        <dbReference type="ChEBI" id="CHEBI:30616"/>
        <dbReference type="ChEBI" id="CHEBI:57986"/>
        <dbReference type="ChEBI" id="CHEBI:58210"/>
        <dbReference type="ChEBI" id="CHEBI:456216"/>
        <dbReference type="EC" id="2.7.1.26"/>
    </reaction>
</comment>
<dbReference type="PANTHER" id="PTHR22749">
    <property type="entry name" value="RIBOFLAVIN KINASE/FMN ADENYLYLTRANSFERASE"/>
    <property type="match status" value="1"/>
</dbReference>
<dbReference type="Proteomes" id="UP001597383">
    <property type="component" value="Unassembled WGS sequence"/>
</dbReference>
<dbReference type="PIRSF" id="PIRSF004491">
    <property type="entry name" value="FAD_Synth"/>
    <property type="match status" value="1"/>
</dbReference>
<dbReference type="Pfam" id="PF06574">
    <property type="entry name" value="FAD_syn"/>
    <property type="match status" value="1"/>
</dbReference>
<dbReference type="InterPro" id="IPR015864">
    <property type="entry name" value="FAD_synthase"/>
</dbReference>
<dbReference type="GO" id="GO:0008531">
    <property type="term" value="F:riboflavin kinase activity"/>
    <property type="evidence" value="ECO:0007669"/>
    <property type="project" value="UniProtKB-EC"/>
</dbReference>
<evidence type="ECO:0000256" key="14">
    <source>
        <dbReference type="PIRNR" id="PIRNR004491"/>
    </source>
</evidence>
<dbReference type="InterPro" id="IPR014729">
    <property type="entry name" value="Rossmann-like_a/b/a_fold"/>
</dbReference>
<dbReference type="NCBIfam" id="TIGR00125">
    <property type="entry name" value="cyt_tran_rel"/>
    <property type="match status" value="1"/>
</dbReference>
<comment type="similarity">
    <text evidence="14">Belongs to the ribF family.</text>
</comment>
<protein>
    <recommendedName>
        <fullName evidence="14">Riboflavin biosynthesis protein</fullName>
    </recommendedName>
    <domain>
        <recommendedName>
            <fullName evidence="14">Riboflavin kinase</fullName>
            <ecNumber evidence="14">2.7.1.26</ecNumber>
        </recommendedName>
        <alternativeName>
            <fullName evidence="14">Flavokinase</fullName>
        </alternativeName>
    </domain>
    <domain>
        <recommendedName>
            <fullName evidence="14">FMN adenylyltransferase</fullName>
            <ecNumber evidence="14">2.7.7.2</ecNumber>
        </recommendedName>
        <alternativeName>
            <fullName evidence="14">FAD pyrophosphorylase</fullName>
        </alternativeName>
        <alternativeName>
            <fullName evidence="14">FAD synthase</fullName>
        </alternativeName>
    </domain>
</protein>
<evidence type="ECO:0000256" key="9">
    <source>
        <dbReference type="ARBA" id="ARBA00022827"/>
    </source>
</evidence>
<comment type="caution">
    <text evidence="16">The sequence shown here is derived from an EMBL/GenBank/DDBJ whole genome shotgun (WGS) entry which is preliminary data.</text>
</comment>
<name>A0ABW4VX92_9BACI</name>
<comment type="pathway">
    <text evidence="1 14">Cofactor biosynthesis; FAD biosynthesis; FAD from FMN: step 1/1.</text>
</comment>
<gene>
    <name evidence="16" type="ORF">ACFSJF_07720</name>
</gene>
<keyword evidence="3 14" id="KW-0285">Flavoprotein</keyword>
<dbReference type="PANTHER" id="PTHR22749:SF6">
    <property type="entry name" value="RIBOFLAVIN KINASE"/>
    <property type="match status" value="1"/>
</dbReference>
<evidence type="ECO:0000256" key="7">
    <source>
        <dbReference type="ARBA" id="ARBA00022741"/>
    </source>
</evidence>
<dbReference type="GO" id="GO:0003919">
    <property type="term" value="F:FMN adenylyltransferase activity"/>
    <property type="evidence" value="ECO:0007669"/>
    <property type="project" value="UniProtKB-EC"/>
</dbReference>
<keyword evidence="10 14" id="KW-0067">ATP-binding</keyword>
<comment type="catalytic activity">
    <reaction evidence="13 14">
        <text>FMN + ATP + H(+) = FAD + diphosphate</text>
        <dbReference type="Rhea" id="RHEA:17237"/>
        <dbReference type="ChEBI" id="CHEBI:15378"/>
        <dbReference type="ChEBI" id="CHEBI:30616"/>
        <dbReference type="ChEBI" id="CHEBI:33019"/>
        <dbReference type="ChEBI" id="CHEBI:57692"/>
        <dbReference type="ChEBI" id="CHEBI:58210"/>
        <dbReference type="EC" id="2.7.7.2"/>
    </reaction>
</comment>
<dbReference type="EC" id="2.7.1.26" evidence="14"/>
<evidence type="ECO:0000256" key="6">
    <source>
        <dbReference type="ARBA" id="ARBA00022695"/>
    </source>
</evidence>
<dbReference type="InterPro" id="IPR004821">
    <property type="entry name" value="Cyt_trans-like"/>
</dbReference>
<dbReference type="SMART" id="SM00904">
    <property type="entry name" value="Flavokinase"/>
    <property type="match status" value="1"/>
</dbReference>
<dbReference type="RefSeq" id="WP_377555740.1">
    <property type="nucleotide sequence ID" value="NZ_JBHUHQ010000013.1"/>
</dbReference>
<keyword evidence="8 14" id="KW-0418">Kinase</keyword>
<organism evidence="16 17">
    <name type="scientific">Ornithinibacillus salinisoli</name>
    <dbReference type="NCBI Taxonomy" id="1848459"/>
    <lineage>
        <taxon>Bacteria</taxon>
        <taxon>Bacillati</taxon>
        <taxon>Bacillota</taxon>
        <taxon>Bacilli</taxon>
        <taxon>Bacillales</taxon>
        <taxon>Bacillaceae</taxon>
        <taxon>Ornithinibacillus</taxon>
    </lineage>
</organism>
<dbReference type="InterPro" id="IPR023465">
    <property type="entry name" value="Riboflavin_kinase_dom_sf"/>
</dbReference>
<keyword evidence="9 14" id="KW-0274">FAD</keyword>
<evidence type="ECO:0000313" key="17">
    <source>
        <dbReference type="Proteomes" id="UP001597383"/>
    </source>
</evidence>
<proteinExistence type="inferred from homology"/>
<dbReference type="Gene3D" id="2.40.30.30">
    <property type="entry name" value="Riboflavin kinase-like"/>
    <property type="match status" value="1"/>
</dbReference>
<reference evidence="17" key="1">
    <citation type="journal article" date="2019" name="Int. J. Syst. Evol. Microbiol.">
        <title>The Global Catalogue of Microorganisms (GCM) 10K type strain sequencing project: providing services to taxonomists for standard genome sequencing and annotation.</title>
        <authorList>
            <consortium name="The Broad Institute Genomics Platform"/>
            <consortium name="The Broad Institute Genome Sequencing Center for Infectious Disease"/>
            <person name="Wu L."/>
            <person name="Ma J."/>
        </authorList>
    </citation>
    <scope>NUCLEOTIDE SEQUENCE [LARGE SCALE GENOMIC DNA]</scope>
    <source>
        <strain evidence="17">R28</strain>
    </source>
</reference>
<evidence type="ECO:0000256" key="11">
    <source>
        <dbReference type="ARBA" id="ARBA00023268"/>
    </source>
</evidence>
<dbReference type="NCBIfam" id="TIGR00083">
    <property type="entry name" value="ribF"/>
    <property type="match status" value="1"/>
</dbReference>
<evidence type="ECO:0000256" key="3">
    <source>
        <dbReference type="ARBA" id="ARBA00022630"/>
    </source>
</evidence>
<keyword evidence="17" id="KW-1185">Reference proteome</keyword>
<dbReference type="InterPro" id="IPR023468">
    <property type="entry name" value="Riboflavin_kinase"/>
</dbReference>
<keyword evidence="5 14" id="KW-0808">Transferase</keyword>
<dbReference type="NCBIfam" id="NF004160">
    <property type="entry name" value="PRK05627.1-3"/>
    <property type="match status" value="1"/>
</dbReference>
<evidence type="ECO:0000313" key="16">
    <source>
        <dbReference type="EMBL" id="MFD2044148.1"/>
    </source>
</evidence>